<keyword evidence="2" id="KW-1185">Reference proteome</keyword>
<dbReference type="AlphaFoldDB" id="A0A7D3ZC18"/>
<name>A0A7D3ZC18_ACTVE</name>
<evidence type="ECO:0000313" key="1">
    <source>
        <dbReference type="EMBL" id="QKG18617.1"/>
    </source>
</evidence>
<dbReference type="RefSeq" id="WP_173091959.1">
    <property type="nucleotide sequence ID" value="NZ_CP053892.1"/>
</dbReference>
<gene>
    <name evidence="1" type="ORF">ACTIVE_0251</name>
</gene>
<protein>
    <submittedName>
        <fullName evidence="1">Uncharacterized protein</fullName>
    </submittedName>
</protein>
<evidence type="ECO:0000313" key="2">
    <source>
        <dbReference type="Proteomes" id="UP000501240"/>
    </source>
</evidence>
<dbReference type="EMBL" id="CP053892">
    <property type="protein sequence ID" value="QKG18617.1"/>
    <property type="molecule type" value="Genomic_DNA"/>
</dbReference>
<sequence length="159" mass="17753">MSQTDAHADDDAFAEALAAADRLNRALSPLRIDREGTQEQLRSALRRPEQVVRAILLLETLGTTPTKALVDDLLGLALQVRYTMLIRNLLGRLPWREAKEIVPPAVRRLLDDADDGDDYRRMAELLDHLGLDEALQELCARAEDSIDPDVREAAADFGR</sequence>
<dbReference type="Proteomes" id="UP000501240">
    <property type="component" value="Chromosome"/>
</dbReference>
<organism evidence="1 2">
    <name type="scientific">Actinomadura verrucosospora</name>
    <dbReference type="NCBI Taxonomy" id="46165"/>
    <lineage>
        <taxon>Bacteria</taxon>
        <taxon>Bacillati</taxon>
        <taxon>Actinomycetota</taxon>
        <taxon>Actinomycetes</taxon>
        <taxon>Streptosporangiales</taxon>
        <taxon>Thermomonosporaceae</taxon>
        <taxon>Actinomadura</taxon>
    </lineage>
</organism>
<proteinExistence type="predicted"/>
<reference evidence="1 2" key="1">
    <citation type="submission" date="2020-05" db="EMBL/GenBank/DDBJ databases">
        <title>Actinomadura verrucosospora NRRL-B18236 (PFL_A860) Genome sequencing and assembly.</title>
        <authorList>
            <person name="Samborskyy M."/>
        </authorList>
    </citation>
    <scope>NUCLEOTIDE SEQUENCE [LARGE SCALE GENOMIC DNA]</scope>
    <source>
        <strain evidence="1 2">NRRL:B18236</strain>
    </source>
</reference>
<accession>A0A7D3ZC18</accession>